<evidence type="ECO:0000313" key="2">
    <source>
        <dbReference type="Proteomes" id="UP001530293"/>
    </source>
</evidence>
<protein>
    <submittedName>
        <fullName evidence="1">Uncharacterized protein</fullName>
    </submittedName>
</protein>
<gene>
    <name evidence="1" type="ORF">ACHAWU_008036</name>
</gene>
<sequence length="163" mass="17704">MEVELRSTWESAAKTTPRGCHLPILNNYASGVPTVIDEKLGLNGRANEVFVTESSGVKVMYSTGRVELSRVIGESPEVTEELEHQWRTTQKQRQNVHDSCEYNKSYTAIAANMSVILRGMESGQHLSWILIGVWTITMAPSAKIGGEISMSKTTTGSGGDGSG</sequence>
<organism evidence="1 2">
    <name type="scientific">Discostella pseudostelligera</name>
    <dbReference type="NCBI Taxonomy" id="259834"/>
    <lineage>
        <taxon>Eukaryota</taxon>
        <taxon>Sar</taxon>
        <taxon>Stramenopiles</taxon>
        <taxon>Ochrophyta</taxon>
        <taxon>Bacillariophyta</taxon>
        <taxon>Coscinodiscophyceae</taxon>
        <taxon>Thalassiosirophycidae</taxon>
        <taxon>Stephanodiscales</taxon>
        <taxon>Stephanodiscaceae</taxon>
        <taxon>Discostella</taxon>
    </lineage>
</organism>
<keyword evidence="2" id="KW-1185">Reference proteome</keyword>
<comment type="caution">
    <text evidence="1">The sequence shown here is derived from an EMBL/GenBank/DDBJ whole genome shotgun (WGS) entry which is preliminary data.</text>
</comment>
<proteinExistence type="predicted"/>
<evidence type="ECO:0000313" key="1">
    <source>
        <dbReference type="EMBL" id="KAL3763714.1"/>
    </source>
</evidence>
<accession>A0ABD3MI63</accession>
<name>A0ABD3MI63_9STRA</name>
<dbReference type="Proteomes" id="UP001530293">
    <property type="component" value="Unassembled WGS sequence"/>
</dbReference>
<dbReference type="AlphaFoldDB" id="A0ABD3MI63"/>
<reference evidence="1 2" key="1">
    <citation type="submission" date="2024-10" db="EMBL/GenBank/DDBJ databases">
        <title>Updated reference genomes for cyclostephanoid diatoms.</title>
        <authorList>
            <person name="Roberts W.R."/>
            <person name="Alverson A.J."/>
        </authorList>
    </citation>
    <scope>NUCLEOTIDE SEQUENCE [LARGE SCALE GENOMIC DNA]</scope>
    <source>
        <strain evidence="1 2">AJA232-27</strain>
    </source>
</reference>
<dbReference type="EMBL" id="JALLBG020000117">
    <property type="protein sequence ID" value="KAL3763714.1"/>
    <property type="molecule type" value="Genomic_DNA"/>
</dbReference>